<proteinExistence type="predicted"/>
<evidence type="ECO:0000313" key="2">
    <source>
        <dbReference type="EnsemblMetazoa" id="XP_028138761.1"/>
    </source>
</evidence>
<dbReference type="GeneID" id="114333131"/>
<feature type="chain" id="PRO_5028110263" evidence="1">
    <location>
        <begin position="19"/>
        <end position="105"/>
    </location>
</feature>
<protein>
    <submittedName>
        <fullName evidence="4">Uncharacterized protein LOC114333131</fullName>
    </submittedName>
</protein>
<keyword evidence="3" id="KW-1185">Reference proteome</keyword>
<dbReference type="KEGG" id="dvv:114333131"/>
<evidence type="ECO:0000256" key="1">
    <source>
        <dbReference type="SAM" id="SignalP"/>
    </source>
</evidence>
<feature type="signal peptide" evidence="1">
    <location>
        <begin position="1"/>
        <end position="18"/>
    </location>
</feature>
<organism evidence="4">
    <name type="scientific">Diabrotica virgifera virgifera</name>
    <name type="common">western corn rootworm</name>
    <dbReference type="NCBI Taxonomy" id="50390"/>
    <lineage>
        <taxon>Eukaryota</taxon>
        <taxon>Metazoa</taxon>
        <taxon>Ecdysozoa</taxon>
        <taxon>Arthropoda</taxon>
        <taxon>Hexapoda</taxon>
        <taxon>Insecta</taxon>
        <taxon>Pterygota</taxon>
        <taxon>Neoptera</taxon>
        <taxon>Endopterygota</taxon>
        <taxon>Coleoptera</taxon>
        <taxon>Polyphaga</taxon>
        <taxon>Cucujiformia</taxon>
        <taxon>Chrysomeloidea</taxon>
        <taxon>Chrysomelidae</taxon>
        <taxon>Galerucinae</taxon>
        <taxon>Diabroticina</taxon>
        <taxon>Diabroticites</taxon>
        <taxon>Diabrotica</taxon>
    </lineage>
</organism>
<evidence type="ECO:0000313" key="3">
    <source>
        <dbReference type="Proteomes" id="UP001652700"/>
    </source>
</evidence>
<dbReference type="AlphaFoldDB" id="A0A6P7FR68"/>
<reference evidence="4" key="1">
    <citation type="submission" date="2025-04" db="UniProtKB">
        <authorList>
            <consortium name="RefSeq"/>
        </authorList>
    </citation>
    <scope>IDENTIFICATION</scope>
    <source>
        <tissue evidence="4">Whole insect</tissue>
    </source>
</reference>
<keyword evidence="1" id="KW-0732">Signal</keyword>
<sequence>MKLIISVLLLVLCTTSMSFNYSPTLSPEDFKKLLDSIPSQRLPSHWSDVFVYSPRILLPSHHRLYSDLPQKHLVRYTSIEDKEMIIELEKYLNRLKADSEKLNIN</sequence>
<evidence type="ECO:0000313" key="4">
    <source>
        <dbReference type="RefSeq" id="XP_028138761.1"/>
    </source>
</evidence>
<dbReference type="InParanoid" id="A0A6P7FR68"/>
<dbReference type="Proteomes" id="UP001652700">
    <property type="component" value="Unplaced"/>
</dbReference>
<reference evidence="2" key="2">
    <citation type="submission" date="2025-05" db="UniProtKB">
        <authorList>
            <consortium name="EnsemblMetazoa"/>
        </authorList>
    </citation>
    <scope>IDENTIFICATION</scope>
</reference>
<dbReference type="EnsemblMetazoa" id="XM_028282960.2">
    <property type="protein sequence ID" value="XP_028138761.1"/>
    <property type="gene ID" value="LOC114333131"/>
</dbReference>
<dbReference type="RefSeq" id="XP_028138761.1">
    <property type="nucleotide sequence ID" value="XM_028282960.1"/>
</dbReference>
<gene>
    <name evidence="4" type="primary">LOC114333131</name>
</gene>
<name>A0A6P7FR68_DIAVI</name>
<accession>A0A6P7FR68</accession>